<dbReference type="AlphaFoldDB" id="A0A438FJU1"/>
<dbReference type="PANTHER" id="PTHR35514:SF1">
    <property type="entry name" value="THYLAKOID LUMENAL 15.0 KDA PROTEIN 2, CHLOROPLASTIC"/>
    <property type="match status" value="1"/>
</dbReference>
<organism evidence="1 2">
    <name type="scientific">Vitis vinifera</name>
    <name type="common">Grape</name>
    <dbReference type="NCBI Taxonomy" id="29760"/>
    <lineage>
        <taxon>Eukaryota</taxon>
        <taxon>Viridiplantae</taxon>
        <taxon>Streptophyta</taxon>
        <taxon>Embryophyta</taxon>
        <taxon>Tracheophyta</taxon>
        <taxon>Spermatophyta</taxon>
        <taxon>Magnoliopsida</taxon>
        <taxon>eudicotyledons</taxon>
        <taxon>Gunneridae</taxon>
        <taxon>Pentapetalae</taxon>
        <taxon>rosids</taxon>
        <taxon>Vitales</taxon>
        <taxon>Vitaceae</taxon>
        <taxon>Viteae</taxon>
        <taxon>Vitis</taxon>
    </lineage>
</organism>
<name>A0A438FJU1_VITVI</name>
<dbReference type="EMBL" id="QGNW01000865">
    <property type="protein sequence ID" value="RVW60279.1"/>
    <property type="molecule type" value="Genomic_DNA"/>
</dbReference>
<protein>
    <submittedName>
        <fullName evidence="1">Thylakoid lumenal 15.0 kDa protein 2, chloroplastic</fullName>
    </submittedName>
</protein>
<gene>
    <name evidence="1" type="primary">VvCHDh000005_1</name>
    <name evidence="1" type="ORF">CK203_115201</name>
</gene>
<sequence>MAVFLRYQHLPSSSLAATASLQLSPPPFPTKRLANFGNWVTHFRSKAVNLALSSALTLGLSLTFTGVECAEAKVGVNKPDLLPKEFSPVIDVAGFLSDGQSHSLGIFTPHQLEEVFFLEWHNSQCPGMHLFLRIDFYIKPGKVLLDFNAFLAWTNLALAANTISIAYQHSKRKVVRSYYK</sequence>
<dbReference type="PANTHER" id="PTHR35514">
    <property type="entry name" value="THYLAKOID LUMENAL 15.0 KDA PROTEIN 2, CHLOROPLASTIC"/>
    <property type="match status" value="1"/>
</dbReference>
<reference evidence="1 2" key="1">
    <citation type="journal article" date="2018" name="PLoS Genet.">
        <title>Population sequencing reveals clonal diversity and ancestral inbreeding in the grapevine cultivar Chardonnay.</title>
        <authorList>
            <person name="Roach M.J."/>
            <person name="Johnson D.L."/>
            <person name="Bohlmann J."/>
            <person name="van Vuuren H.J."/>
            <person name="Jones S.J."/>
            <person name="Pretorius I.S."/>
            <person name="Schmidt S.A."/>
            <person name="Borneman A.R."/>
        </authorList>
    </citation>
    <scope>NUCLEOTIDE SEQUENCE [LARGE SCALE GENOMIC DNA]</scope>
    <source>
        <strain evidence="2">cv. Chardonnay</strain>
        <tissue evidence="1">Leaf</tissue>
    </source>
</reference>
<proteinExistence type="predicted"/>
<evidence type="ECO:0000313" key="1">
    <source>
        <dbReference type="EMBL" id="RVW60279.1"/>
    </source>
</evidence>
<dbReference type="Proteomes" id="UP000288805">
    <property type="component" value="Unassembled WGS sequence"/>
</dbReference>
<evidence type="ECO:0000313" key="2">
    <source>
        <dbReference type="Proteomes" id="UP000288805"/>
    </source>
</evidence>
<comment type="caution">
    <text evidence="1">The sequence shown here is derived from an EMBL/GenBank/DDBJ whole genome shotgun (WGS) entry which is preliminary data.</text>
</comment>
<accession>A0A438FJU1</accession>